<keyword evidence="4 6" id="KW-0472">Membrane</keyword>
<dbReference type="Proteomes" id="UP001209878">
    <property type="component" value="Unassembled WGS sequence"/>
</dbReference>
<dbReference type="Pfam" id="PF00002">
    <property type="entry name" value="7tm_2"/>
    <property type="match status" value="1"/>
</dbReference>
<comment type="caution">
    <text evidence="7">The sequence shown here is derived from an EMBL/GenBank/DDBJ whole genome shotgun (WGS) entry which is preliminary data.</text>
</comment>
<feature type="compositionally biased region" description="Low complexity" evidence="5">
    <location>
        <begin position="140"/>
        <end position="150"/>
    </location>
</feature>
<feature type="compositionally biased region" description="Polar residues" evidence="5">
    <location>
        <begin position="333"/>
        <end position="342"/>
    </location>
</feature>
<evidence type="ECO:0000256" key="4">
    <source>
        <dbReference type="ARBA" id="ARBA00023136"/>
    </source>
</evidence>
<accession>A0AAD9P109</accession>
<keyword evidence="3 6" id="KW-1133">Transmembrane helix</keyword>
<protein>
    <submittedName>
        <fullName evidence="7">Uncharacterized protein</fullName>
    </submittedName>
</protein>
<evidence type="ECO:0000313" key="8">
    <source>
        <dbReference type="Proteomes" id="UP001209878"/>
    </source>
</evidence>
<feature type="compositionally biased region" description="Low complexity" evidence="5">
    <location>
        <begin position="171"/>
        <end position="181"/>
    </location>
</feature>
<dbReference type="EMBL" id="JAODUO010000211">
    <property type="protein sequence ID" value="KAK2186145.1"/>
    <property type="molecule type" value="Genomic_DNA"/>
</dbReference>
<gene>
    <name evidence="7" type="ORF">NP493_212g03054</name>
</gene>
<feature type="compositionally biased region" description="Polar residues" evidence="5">
    <location>
        <begin position="252"/>
        <end position="263"/>
    </location>
</feature>
<dbReference type="AlphaFoldDB" id="A0AAD9P109"/>
<dbReference type="PANTHER" id="PTHR12011:SF347">
    <property type="entry name" value="FI21270P1-RELATED"/>
    <property type="match status" value="1"/>
</dbReference>
<name>A0AAD9P109_RIDPI</name>
<dbReference type="GO" id="GO:0005886">
    <property type="term" value="C:plasma membrane"/>
    <property type="evidence" value="ECO:0007669"/>
    <property type="project" value="TreeGrafter"/>
</dbReference>
<evidence type="ECO:0000256" key="6">
    <source>
        <dbReference type="SAM" id="Phobius"/>
    </source>
</evidence>
<evidence type="ECO:0000256" key="1">
    <source>
        <dbReference type="ARBA" id="ARBA00004141"/>
    </source>
</evidence>
<evidence type="ECO:0000313" key="7">
    <source>
        <dbReference type="EMBL" id="KAK2186145.1"/>
    </source>
</evidence>
<feature type="transmembrane region" description="Helical" evidence="6">
    <location>
        <begin position="27"/>
        <end position="52"/>
    </location>
</feature>
<feature type="region of interest" description="Disordered" evidence="5">
    <location>
        <begin position="140"/>
        <end position="342"/>
    </location>
</feature>
<comment type="subcellular location">
    <subcellularLocation>
        <location evidence="1">Membrane</location>
        <topology evidence="1">Multi-pass membrane protein</topology>
    </subcellularLocation>
</comment>
<dbReference type="InterPro" id="IPR000832">
    <property type="entry name" value="GPCR_2_secretin-like"/>
</dbReference>
<organism evidence="7 8">
    <name type="scientific">Ridgeia piscesae</name>
    <name type="common">Tubeworm</name>
    <dbReference type="NCBI Taxonomy" id="27915"/>
    <lineage>
        <taxon>Eukaryota</taxon>
        <taxon>Metazoa</taxon>
        <taxon>Spiralia</taxon>
        <taxon>Lophotrochozoa</taxon>
        <taxon>Annelida</taxon>
        <taxon>Polychaeta</taxon>
        <taxon>Sedentaria</taxon>
        <taxon>Canalipalpata</taxon>
        <taxon>Sabellida</taxon>
        <taxon>Siboglinidae</taxon>
        <taxon>Ridgeia</taxon>
    </lineage>
</organism>
<keyword evidence="8" id="KW-1185">Reference proteome</keyword>
<keyword evidence="2 6" id="KW-0812">Transmembrane</keyword>
<evidence type="ECO:0000256" key="3">
    <source>
        <dbReference type="ARBA" id="ARBA00022989"/>
    </source>
</evidence>
<dbReference type="PANTHER" id="PTHR12011">
    <property type="entry name" value="ADHESION G-PROTEIN COUPLED RECEPTOR"/>
    <property type="match status" value="1"/>
</dbReference>
<dbReference type="Gene3D" id="1.20.1070.10">
    <property type="entry name" value="Rhodopsin 7-helix transmembrane proteins"/>
    <property type="match status" value="1"/>
</dbReference>
<proteinExistence type="predicted"/>
<evidence type="ECO:0000256" key="2">
    <source>
        <dbReference type="ARBA" id="ARBA00022692"/>
    </source>
</evidence>
<evidence type="ECO:0000256" key="5">
    <source>
        <dbReference type="SAM" id="MobiDB-lite"/>
    </source>
</evidence>
<feature type="transmembrane region" description="Helical" evidence="6">
    <location>
        <begin position="58"/>
        <end position="81"/>
    </location>
</feature>
<sequence>MLNIIVFAMATRVSCCREKDKQDDVEFGLLAYAGLVLLPLLGVAWVFGVLAVNDDVLAFHYLFAVFTCFYGVFILLAYVLLSKNVRREVKYAVYRLQGRKGYEDSASPTRNSMLSRSALSYHQNDSSLEGGLSRVNVGISTTSTTSRSTSKSGGGLYHPDPYLHSSSTSTNPNAPYDYPPNAGIPPYGYDSAQFNGKPPTDDPDTGEMDRKRRVDSDSDSDSAMENPDLDLASSHSSDDEDDDNFAWDAVSPRQQTKPSQLESSPKKKWPSGHSGHNELGIRSPDQVKISPHKKAPEKSSQRNSLKGSKENVLCPSKRPKVKMPREQVPVLTHNGSITSDSE</sequence>
<reference evidence="7" key="1">
    <citation type="journal article" date="2023" name="Mol. Biol. Evol.">
        <title>Third-Generation Sequencing Reveals the Adaptive Role of the Epigenome in Three Deep-Sea Polychaetes.</title>
        <authorList>
            <person name="Perez M."/>
            <person name="Aroh O."/>
            <person name="Sun Y."/>
            <person name="Lan Y."/>
            <person name="Juniper S.K."/>
            <person name="Young C.R."/>
            <person name="Angers B."/>
            <person name="Qian P.Y."/>
        </authorList>
    </citation>
    <scope>NUCLEOTIDE SEQUENCE</scope>
    <source>
        <strain evidence="7">R07B-5</strain>
    </source>
</reference>
<feature type="compositionally biased region" description="Basic and acidic residues" evidence="5">
    <location>
        <begin position="207"/>
        <end position="216"/>
    </location>
</feature>
<dbReference type="GO" id="GO:0004930">
    <property type="term" value="F:G protein-coupled receptor activity"/>
    <property type="evidence" value="ECO:0007669"/>
    <property type="project" value="InterPro"/>
</dbReference>